<evidence type="ECO:0000313" key="4">
    <source>
        <dbReference type="Proteomes" id="UP001597541"/>
    </source>
</evidence>
<keyword evidence="4" id="KW-1185">Reference proteome</keyword>
<evidence type="ECO:0000256" key="1">
    <source>
        <dbReference type="ARBA" id="ARBA00022801"/>
    </source>
</evidence>
<dbReference type="Gene3D" id="2.120.10.30">
    <property type="entry name" value="TolB, C-terminal domain"/>
    <property type="match status" value="1"/>
</dbReference>
<name>A0ABW5PBQ4_9BACL</name>
<dbReference type="SUPFAM" id="SSF53474">
    <property type="entry name" value="alpha/beta-Hydrolases"/>
    <property type="match status" value="1"/>
</dbReference>
<dbReference type="Proteomes" id="UP001597541">
    <property type="component" value="Unassembled WGS sequence"/>
</dbReference>
<comment type="caution">
    <text evidence="3">The sequence shown here is derived from an EMBL/GenBank/DDBJ whole genome shotgun (WGS) entry which is preliminary data.</text>
</comment>
<feature type="domain" description="Peptidase S9 prolyl oligopeptidase catalytic" evidence="2">
    <location>
        <begin position="369"/>
        <end position="581"/>
    </location>
</feature>
<dbReference type="Gene3D" id="3.40.50.1820">
    <property type="entry name" value="alpha/beta hydrolase"/>
    <property type="match status" value="1"/>
</dbReference>
<dbReference type="GO" id="GO:0016787">
    <property type="term" value="F:hydrolase activity"/>
    <property type="evidence" value="ECO:0007669"/>
    <property type="project" value="UniProtKB-KW"/>
</dbReference>
<sequence>MAITFRIWLQMKAFSTSGSEVPGGHTSEPITHDRDRGIRWYFWGYDSKHILYVQDAGGNENWRLYSVNLENKKVRDLTPFENVQANVVKTSMEHPGELLVALNKENDAAHDVYRLTIATGELSLVAKNPGNVIGWVVDADLNIRGACEAKQDGGMDLLIRDDENSDWRTIVSWDSEDAMSSRPLSFTKDGRELYVIDSRNTNAGRLVRMNAKDGTYSVIAEDPQYDVGEVMFDPDTYEVQAVEFVRERKQWTALKAAVEEDFLAIGRLHDGDFRISSRDLEDSRWLITFQSDRESTAYYIYDRHSRMGQFLFHDNHLLAEFEMAPMEPIFFTSRDGLTIHGYITFPQGQRESVPMVLNVHGGPWGRDHWGFHSEHQWLANRGYACMSVNFRGSTGYGKEFLNAGNKEWAGTMHNDLVDAVEWAVRMGYADPDRVAIYGASYGGYAALVGATFTPDLFCCAVDIVGPSNLVTLIRSIPPYWAPMLAMLHKRVGNPDLEEEFLHSRSPLFKANAIKIPLLIAQGANDPRVKQTESEQIVDALRERGLNFEYLLFPDEGHGFAKPENRLKFYVTAEKFLARHLAGRNE</sequence>
<dbReference type="PANTHER" id="PTHR42776:SF27">
    <property type="entry name" value="DIPEPTIDYL PEPTIDASE FAMILY MEMBER 6"/>
    <property type="match status" value="1"/>
</dbReference>
<dbReference type="InterPro" id="IPR001375">
    <property type="entry name" value="Peptidase_S9_cat"/>
</dbReference>
<organism evidence="3 4">
    <name type="scientific">Paenibacillus gansuensis</name>
    <dbReference type="NCBI Taxonomy" id="306542"/>
    <lineage>
        <taxon>Bacteria</taxon>
        <taxon>Bacillati</taxon>
        <taxon>Bacillota</taxon>
        <taxon>Bacilli</taxon>
        <taxon>Bacillales</taxon>
        <taxon>Paenibacillaceae</taxon>
        <taxon>Paenibacillus</taxon>
    </lineage>
</organism>
<protein>
    <submittedName>
        <fullName evidence="3">Alpha/beta fold hydrolase</fullName>
    </submittedName>
</protein>
<evidence type="ECO:0000259" key="2">
    <source>
        <dbReference type="Pfam" id="PF00326"/>
    </source>
</evidence>
<dbReference type="SUPFAM" id="SSF82171">
    <property type="entry name" value="DPP6 N-terminal domain-like"/>
    <property type="match status" value="1"/>
</dbReference>
<proteinExistence type="predicted"/>
<dbReference type="EMBL" id="JBHUME010000005">
    <property type="protein sequence ID" value="MFD2611592.1"/>
    <property type="molecule type" value="Genomic_DNA"/>
</dbReference>
<keyword evidence="1 3" id="KW-0378">Hydrolase</keyword>
<dbReference type="RefSeq" id="WP_377600410.1">
    <property type="nucleotide sequence ID" value="NZ_JBHUME010000005.1"/>
</dbReference>
<dbReference type="InterPro" id="IPR011042">
    <property type="entry name" value="6-blade_b-propeller_TolB-like"/>
</dbReference>
<evidence type="ECO:0000313" key="3">
    <source>
        <dbReference type="EMBL" id="MFD2611592.1"/>
    </source>
</evidence>
<gene>
    <name evidence="3" type="ORF">ACFSUF_04055</name>
</gene>
<dbReference type="PANTHER" id="PTHR42776">
    <property type="entry name" value="SERINE PEPTIDASE S9 FAMILY MEMBER"/>
    <property type="match status" value="1"/>
</dbReference>
<dbReference type="InterPro" id="IPR029058">
    <property type="entry name" value="AB_hydrolase_fold"/>
</dbReference>
<accession>A0ABW5PBQ4</accession>
<reference evidence="4" key="1">
    <citation type="journal article" date="2019" name="Int. J. Syst. Evol. Microbiol.">
        <title>The Global Catalogue of Microorganisms (GCM) 10K type strain sequencing project: providing services to taxonomists for standard genome sequencing and annotation.</title>
        <authorList>
            <consortium name="The Broad Institute Genomics Platform"/>
            <consortium name="The Broad Institute Genome Sequencing Center for Infectious Disease"/>
            <person name="Wu L."/>
            <person name="Ma J."/>
        </authorList>
    </citation>
    <scope>NUCLEOTIDE SEQUENCE [LARGE SCALE GENOMIC DNA]</scope>
    <source>
        <strain evidence="4">KCTC 3950</strain>
    </source>
</reference>
<dbReference type="Pfam" id="PF00326">
    <property type="entry name" value="Peptidase_S9"/>
    <property type="match status" value="1"/>
</dbReference>